<reference evidence="1 2" key="1">
    <citation type="submission" date="2014-07" db="EMBL/GenBank/DDBJ databases">
        <title>Unique and conserved regions in Vibrio harveyi and related species in comparison with the shrimp pathogen Vibrio harveyi CAIM 1792.</title>
        <authorList>
            <person name="Espinoza-Valles I."/>
            <person name="Vora G."/>
            <person name="Leekitcharoenphon P."/>
            <person name="Ussery D."/>
            <person name="Hoj L."/>
            <person name="Gomez-Gil B."/>
        </authorList>
    </citation>
    <scope>NUCLEOTIDE SEQUENCE [LARGE SCALE GENOMIC DNA]</scope>
    <source>
        <strain evidence="2">CAIM 1854 / LMG 25443</strain>
    </source>
</reference>
<name>A0A0C1VT37_9VIBR</name>
<accession>A0A0C1VT37</accession>
<dbReference type="Proteomes" id="UP000031586">
    <property type="component" value="Unassembled WGS sequence"/>
</dbReference>
<protein>
    <submittedName>
        <fullName evidence="1">Uncharacterized protein</fullName>
    </submittedName>
</protein>
<dbReference type="RefSeq" id="WP_020194246.1">
    <property type="nucleotide sequence ID" value="NZ_BAOH01000005.1"/>
</dbReference>
<evidence type="ECO:0000313" key="2">
    <source>
        <dbReference type="Proteomes" id="UP000031586"/>
    </source>
</evidence>
<gene>
    <name evidence="1" type="ORF">H735_09015</name>
</gene>
<proteinExistence type="predicted"/>
<comment type="caution">
    <text evidence="1">The sequence shown here is derived from an EMBL/GenBank/DDBJ whole genome shotgun (WGS) entry which is preliminary data.</text>
</comment>
<sequence>MSLLLDDIRPDVVTNVADGYEGHCKLIVQGSYSEEVVVFPNLEEAESAATAAVEPVVGGYHGAEIEMTTDAVTHETAEEWLFLD</sequence>
<dbReference type="PATRIC" id="fig|1229493.5.peg.889"/>
<evidence type="ECO:0000313" key="1">
    <source>
        <dbReference type="EMBL" id="KIF53078.1"/>
    </source>
</evidence>
<organism evidence="1 2">
    <name type="scientific">Vibrio owensii CAIM 1854 = LMG 25443</name>
    <dbReference type="NCBI Taxonomy" id="1229493"/>
    <lineage>
        <taxon>Bacteria</taxon>
        <taxon>Pseudomonadati</taxon>
        <taxon>Pseudomonadota</taxon>
        <taxon>Gammaproteobacteria</taxon>
        <taxon>Vibrionales</taxon>
        <taxon>Vibrionaceae</taxon>
        <taxon>Vibrio</taxon>
    </lineage>
</organism>
<dbReference type="EMBL" id="JPRD01000015">
    <property type="protein sequence ID" value="KIF53078.1"/>
    <property type="molecule type" value="Genomic_DNA"/>
</dbReference>
<dbReference type="AlphaFoldDB" id="A0A0C1VT37"/>